<dbReference type="NCBIfam" id="TIGR02971">
    <property type="entry name" value="heterocyst_DevB"/>
    <property type="match status" value="1"/>
</dbReference>
<dbReference type="EMBL" id="CP042806">
    <property type="protein sequence ID" value="QEE30306.1"/>
    <property type="molecule type" value="Genomic_DNA"/>
</dbReference>
<feature type="coiled-coil region" evidence="3">
    <location>
        <begin position="103"/>
        <end position="233"/>
    </location>
</feature>
<evidence type="ECO:0000256" key="3">
    <source>
        <dbReference type="SAM" id="Coils"/>
    </source>
</evidence>
<dbReference type="PANTHER" id="PTHR32347">
    <property type="entry name" value="EFFLUX SYSTEM COMPONENT YKNX-RELATED"/>
    <property type="match status" value="1"/>
</dbReference>
<dbReference type="InterPro" id="IPR050465">
    <property type="entry name" value="UPF0194_transport"/>
</dbReference>
<proteinExistence type="predicted"/>
<reference evidence="5 6" key="1">
    <citation type="submission" date="2019-08" db="EMBL/GenBank/DDBJ databases">
        <title>Complete genome sequence of Terriglobus albidus strain ORNL.</title>
        <authorList>
            <person name="Podar M."/>
        </authorList>
    </citation>
    <scope>NUCLEOTIDE SEQUENCE [LARGE SCALE GENOMIC DNA]</scope>
    <source>
        <strain evidence="5 6">ORNL</strain>
    </source>
</reference>
<evidence type="ECO:0000256" key="1">
    <source>
        <dbReference type="ARBA" id="ARBA00004196"/>
    </source>
</evidence>
<protein>
    <submittedName>
        <fullName evidence="5">HlyD family efflux transporter periplasmic adaptor subunit</fullName>
    </submittedName>
</protein>
<evidence type="ECO:0000256" key="2">
    <source>
        <dbReference type="ARBA" id="ARBA00023054"/>
    </source>
</evidence>
<dbReference type="OrthoDB" id="264111at2"/>
<dbReference type="Gene3D" id="2.40.30.170">
    <property type="match status" value="1"/>
</dbReference>
<evidence type="ECO:0000259" key="4">
    <source>
        <dbReference type="Pfam" id="PF25881"/>
    </source>
</evidence>
<dbReference type="GO" id="GO:0030313">
    <property type="term" value="C:cell envelope"/>
    <property type="evidence" value="ECO:0007669"/>
    <property type="project" value="UniProtKB-SubCell"/>
</dbReference>
<sequence>MEPQSSKFALRRPALLASGAMILASLVWVLARKPAGAAAPAAAIPAIPATSAVSASGRIEPSESVTHVAAPNINGRPAIIAKLNVREGESVRAGQVIAVLSGKQQLEAAVRQAEARMNLDQVKLDQLRAAPRSSDLAMQNAEVARWQASLDNAQAEYKRYESLQANHDVSVSELDAKRAEMENARRMTEQAHARLAGLSEVRPDDIRFAESALEASRAELDRARLDLASAELHSPADGVVLHVHAKPGEEVGPQGVLELAKTAEMCVIAEVYETDIRRVKTGQSAEVQSELLPGRTLTGTVASIGHEIGRADLAPTDPATFADSRVVLVVIRLTDNREVAGLIHGKVSVVIQP</sequence>
<feature type="domain" description="YbhG-like alpha-helical hairpin" evidence="4">
    <location>
        <begin position="105"/>
        <end position="227"/>
    </location>
</feature>
<evidence type="ECO:0000313" key="6">
    <source>
        <dbReference type="Proteomes" id="UP000321820"/>
    </source>
</evidence>
<dbReference type="Gene3D" id="2.40.50.100">
    <property type="match status" value="1"/>
</dbReference>
<organism evidence="5 6">
    <name type="scientific">Terriglobus albidus</name>
    <dbReference type="NCBI Taxonomy" id="1592106"/>
    <lineage>
        <taxon>Bacteria</taxon>
        <taxon>Pseudomonadati</taxon>
        <taxon>Acidobacteriota</taxon>
        <taxon>Terriglobia</taxon>
        <taxon>Terriglobales</taxon>
        <taxon>Acidobacteriaceae</taxon>
        <taxon>Terriglobus</taxon>
    </lineage>
</organism>
<dbReference type="InterPro" id="IPR014315">
    <property type="entry name" value="ABC_heterocyst_DevB"/>
</dbReference>
<comment type="subcellular location">
    <subcellularLocation>
        <location evidence="1">Cell envelope</location>
    </subcellularLocation>
</comment>
<dbReference type="Proteomes" id="UP000321820">
    <property type="component" value="Chromosome"/>
</dbReference>
<gene>
    <name evidence="5" type="ORF">FTW19_21375</name>
</gene>
<accession>A0A5B9EJK6</accession>
<keyword evidence="2 3" id="KW-0175">Coiled coil</keyword>
<dbReference type="KEGG" id="talb:FTW19_21375"/>
<dbReference type="InterPro" id="IPR059052">
    <property type="entry name" value="HH_YbhG-like"/>
</dbReference>
<name>A0A5B9EJK6_9BACT</name>
<dbReference type="PANTHER" id="PTHR32347:SF27">
    <property type="entry name" value="RND EFFLUX PUMP MEMBRANE FUSION PROTEIN BARREL-SANDWICH DOMAIN-CONTAINING PROTEIN"/>
    <property type="match status" value="1"/>
</dbReference>
<dbReference type="AlphaFoldDB" id="A0A5B9EJK6"/>
<dbReference type="SUPFAM" id="SSF111369">
    <property type="entry name" value="HlyD-like secretion proteins"/>
    <property type="match status" value="1"/>
</dbReference>
<evidence type="ECO:0000313" key="5">
    <source>
        <dbReference type="EMBL" id="QEE30306.1"/>
    </source>
</evidence>
<keyword evidence="6" id="KW-1185">Reference proteome</keyword>
<dbReference type="Pfam" id="PF25881">
    <property type="entry name" value="HH_YBHG"/>
    <property type="match status" value="1"/>
</dbReference>
<dbReference type="Gene3D" id="1.10.287.470">
    <property type="entry name" value="Helix hairpin bin"/>
    <property type="match status" value="1"/>
</dbReference>